<accession>A0A8S5L0J6</accession>
<dbReference type="InterPro" id="IPR007096">
    <property type="entry name" value="RNA-dir_Rpol_cat_phage"/>
</dbReference>
<keyword evidence="12" id="KW-1185">Reference proteome</keyword>
<dbReference type="RefSeq" id="YP_010770069.1">
    <property type="nucleotide sequence ID" value="NC_074153.1"/>
</dbReference>
<dbReference type="PROSITE" id="PS50522">
    <property type="entry name" value="RDRP_PHAGE"/>
    <property type="match status" value="1"/>
</dbReference>
<evidence type="ECO:0000256" key="8">
    <source>
        <dbReference type="ARBA" id="ARBA00048744"/>
    </source>
</evidence>
<dbReference type="EC" id="2.7.7.48" evidence="1"/>
<dbReference type="GO" id="GO:0039694">
    <property type="term" value="P:viral RNA genome replication"/>
    <property type="evidence" value="ECO:0007669"/>
    <property type="project" value="InterPro"/>
</dbReference>
<dbReference type="InterPro" id="IPR005093">
    <property type="entry name" value="RNArep_beta"/>
</dbReference>
<keyword evidence="9" id="KW-0460">Magnesium</keyword>
<evidence type="ECO:0000256" key="7">
    <source>
        <dbReference type="ARBA" id="ARBA00030248"/>
    </source>
</evidence>
<evidence type="ECO:0000259" key="10">
    <source>
        <dbReference type="PROSITE" id="PS50522"/>
    </source>
</evidence>
<feature type="domain" description="RdRp catalytic" evidence="10">
    <location>
        <begin position="287"/>
        <end position="426"/>
    </location>
</feature>
<comment type="catalytic activity">
    <reaction evidence="8">
        <text>RNA(n) + a ribonucleoside 5'-triphosphate = RNA(n+1) + diphosphate</text>
        <dbReference type="Rhea" id="RHEA:21248"/>
        <dbReference type="Rhea" id="RHEA-COMP:14527"/>
        <dbReference type="Rhea" id="RHEA-COMP:17342"/>
        <dbReference type="ChEBI" id="CHEBI:33019"/>
        <dbReference type="ChEBI" id="CHEBI:61557"/>
        <dbReference type="ChEBI" id="CHEBI:140395"/>
        <dbReference type="EC" id="2.7.7.48"/>
    </reaction>
</comment>
<dbReference type="EMBL" id="BK013673">
    <property type="protein sequence ID" value="DAD50951.1"/>
    <property type="molecule type" value="Genomic_RNA"/>
</dbReference>
<keyword evidence="2 11" id="KW-0696">RNA-directed RNA polymerase</keyword>
<comment type="cofactor">
    <cofactor evidence="9">
        <name>Mg(2+)</name>
        <dbReference type="ChEBI" id="CHEBI:18420"/>
    </cofactor>
    <text evidence="9">Binds 2 Mg(2+) per subunit.</text>
</comment>
<feature type="binding site" evidence="9">
    <location>
        <position position="302"/>
    </location>
    <ligand>
        <name>Mg(2+)</name>
        <dbReference type="ChEBI" id="CHEBI:18420"/>
        <label>2</label>
    </ligand>
</feature>
<gene>
    <name evidence="11" type="primary">SRR6255733_3_3</name>
</gene>
<keyword evidence="5" id="KW-0547">Nucleotide-binding</keyword>
<evidence type="ECO:0000313" key="11">
    <source>
        <dbReference type="EMBL" id="DAD50951.1"/>
    </source>
</evidence>
<keyword evidence="4" id="KW-0548">Nucleotidyltransferase</keyword>
<feature type="binding site" evidence="9">
    <location>
        <position position="394"/>
    </location>
    <ligand>
        <name>Mg(2+)</name>
        <dbReference type="ChEBI" id="CHEBI:18420"/>
        <label>2</label>
    </ligand>
</feature>
<evidence type="ECO:0000256" key="4">
    <source>
        <dbReference type="ARBA" id="ARBA00022695"/>
    </source>
</evidence>
<dbReference type="Pfam" id="PF03431">
    <property type="entry name" value="RNA_replicase_B"/>
    <property type="match status" value="1"/>
</dbReference>
<evidence type="ECO:0000256" key="2">
    <source>
        <dbReference type="ARBA" id="ARBA00022484"/>
    </source>
</evidence>
<reference evidence="11" key="1">
    <citation type="submission" date="2020-09" db="EMBL/GenBank/DDBJ databases">
        <title>Leviviricetes taxonomy.</title>
        <authorList>
            <person name="Stockdale S.R."/>
            <person name="Callanan J."/>
            <person name="Adriaenssens E.M."/>
            <person name="Kuhn J.H."/>
            <person name="Rumnieks J."/>
            <person name="Shkoporov A."/>
            <person name="Draper L.A."/>
            <person name="Ross P."/>
            <person name="Hill C."/>
        </authorList>
    </citation>
    <scope>NUCLEOTIDE SEQUENCE</scope>
</reference>
<proteinExistence type="predicted"/>
<keyword evidence="3" id="KW-0808">Transferase</keyword>
<dbReference type="KEGG" id="vg:80399268"/>
<name>A0A8S5L0J6_9VIRU</name>
<evidence type="ECO:0000313" key="12">
    <source>
        <dbReference type="Proteomes" id="UP000682227"/>
    </source>
</evidence>
<evidence type="ECO:0000256" key="5">
    <source>
        <dbReference type="ARBA" id="ARBA00022741"/>
    </source>
</evidence>
<dbReference type="GO" id="GO:0003968">
    <property type="term" value="F:RNA-directed RNA polymerase activity"/>
    <property type="evidence" value="ECO:0007669"/>
    <property type="project" value="UniProtKB-KW"/>
</dbReference>
<evidence type="ECO:0000256" key="3">
    <source>
        <dbReference type="ARBA" id="ARBA00022679"/>
    </source>
</evidence>
<keyword evidence="9" id="KW-0479">Metal-binding</keyword>
<evidence type="ECO:0000256" key="9">
    <source>
        <dbReference type="PIRSR" id="PIRSR605093-1"/>
    </source>
</evidence>
<organism evidence="11 12">
    <name type="scientific">ssRNA phage SRR6255733_3</name>
    <dbReference type="NCBI Taxonomy" id="2786499"/>
    <lineage>
        <taxon>Viruses</taxon>
        <taxon>Riboviria</taxon>
        <taxon>Orthornavirae</taxon>
        <taxon>Lenarviricota</taxon>
        <taxon>Leviviricetes</taxon>
        <taxon>Norzivirales</taxon>
        <taxon>Solspiviridae</taxon>
        <taxon>Hinehbovirus</taxon>
        <taxon>Hinehbovirus caenihabitans</taxon>
    </lineage>
</organism>
<dbReference type="Proteomes" id="UP000682227">
    <property type="component" value="Segment"/>
</dbReference>
<sequence>MQNLKQKRRSPDGSVKKKVLSQVLLKTLNSVTTCNAEFQRLAGFIRSGRWDLAYRWSESVSAAAYDTALEHFESNQMAALIKKLPLHWRDDFKFDRDPTSTALDKFDAAEERCRKTNRRLLAKGNSPYSHSLERARKWIARVLGDEPDLRSIYDKCSLTAGAAIGVHGNATNVWRKLSALRWTVSPSAAPYALAALRTNWSVMSCVFPQREGMFCIDWEVGSEKLREKLEFVEFNKLDFVPKTAKTDRSIAVEPLLNSYVQSGIDAELRARLKRWGYDLSNQEYNSELARRGSITGELATLDLSSASDTVSKELVKLLLPPAWWRLLNATRSPAYRDPRDGSVRTYHKFASMGNGFCFPLETLIFASLVRASVEEAKDLGVAPRSSHLHAVYGDDIILTVDAARRLIRLLSFAGFSTNVDKTFLEGPFRESCGADWYLGQDVRPVYLDFHLDATANKMVFHNSTLRGAMTSRLFEDVRVWLRENTPAHHRFLRPETYHLEPSTGASLFERRYVNGAFTVPQDVFMGCSFARWSIAEQRWRHRAFVYSPVTDEDTGDRDRRFPYDQCQYFSSLISPQGGGQLNLRRKVVRHAVLV</sequence>
<protein>
    <recommendedName>
        <fullName evidence="1">RNA-directed RNA polymerase</fullName>
        <ecNumber evidence="1">2.7.7.48</ecNumber>
    </recommendedName>
    <alternativeName>
        <fullName evidence="7">RNA replicase beta chain</fullName>
    </alternativeName>
</protein>
<keyword evidence="6" id="KW-0693">Viral RNA replication</keyword>
<dbReference type="GO" id="GO:0000166">
    <property type="term" value="F:nucleotide binding"/>
    <property type="evidence" value="ECO:0007669"/>
    <property type="project" value="UniProtKB-KW"/>
</dbReference>
<dbReference type="GeneID" id="80399268"/>
<evidence type="ECO:0000256" key="1">
    <source>
        <dbReference type="ARBA" id="ARBA00012494"/>
    </source>
</evidence>
<evidence type="ECO:0000256" key="6">
    <source>
        <dbReference type="ARBA" id="ARBA00022953"/>
    </source>
</evidence>
<feature type="binding site" evidence="9">
    <location>
        <position position="395"/>
    </location>
    <ligand>
        <name>Mg(2+)</name>
        <dbReference type="ChEBI" id="CHEBI:18420"/>
        <label>2</label>
    </ligand>
</feature>
<dbReference type="GO" id="GO:0046872">
    <property type="term" value="F:metal ion binding"/>
    <property type="evidence" value="ECO:0007669"/>
    <property type="project" value="UniProtKB-KW"/>
</dbReference>